<sequence length="212" mass="20651">MKFAAVVLALAAAASAQAPPNLEAIMAAMPNDLVAAMSYFPATFIQGIFGGAPMPTDVSALFALAPAIPTADRPKLESQYLQFLAQVAPLLPTPTKPTSASTPSSTPKTTPSPSSSPSSAPSSSNSGSVSGSNSGSNSGSGSSKLGQSSDSVKKTDSSDSNKSSDSHSGDSNSESGSDSSSGSGSSSKNNGAAKVAASLVALVAVAAAGAMF</sequence>
<dbReference type="Proteomes" id="UP001140074">
    <property type="component" value="Unassembled WGS sequence"/>
</dbReference>
<evidence type="ECO:0000256" key="1">
    <source>
        <dbReference type="SAM" id="MobiDB-lite"/>
    </source>
</evidence>
<keyword evidence="4" id="KW-1185">Reference proteome</keyword>
<dbReference type="AlphaFoldDB" id="A0A9W8M643"/>
<comment type="caution">
    <text evidence="3">The sequence shown here is derived from an EMBL/GenBank/DDBJ whole genome shotgun (WGS) entry which is preliminary data.</text>
</comment>
<feature type="chain" id="PRO_5040941976" description="FAS1 domain-containing protein" evidence="2">
    <location>
        <begin position="17"/>
        <end position="212"/>
    </location>
</feature>
<name>A0A9W8M643_9FUNG</name>
<keyword evidence="2" id="KW-0732">Signal</keyword>
<proteinExistence type="predicted"/>
<feature type="compositionally biased region" description="Low complexity" evidence="1">
    <location>
        <begin position="96"/>
        <end position="150"/>
    </location>
</feature>
<feature type="region of interest" description="Disordered" evidence="1">
    <location>
        <begin position="92"/>
        <end position="192"/>
    </location>
</feature>
<evidence type="ECO:0000313" key="3">
    <source>
        <dbReference type="EMBL" id="KAJ2864214.1"/>
    </source>
</evidence>
<feature type="compositionally biased region" description="Low complexity" evidence="1">
    <location>
        <begin position="169"/>
        <end position="192"/>
    </location>
</feature>
<evidence type="ECO:0008006" key="5">
    <source>
        <dbReference type="Google" id="ProtNLM"/>
    </source>
</evidence>
<feature type="compositionally biased region" description="Basic and acidic residues" evidence="1">
    <location>
        <begin position="151"/>
        <end position="168"/>
    </location>
</feature>
<accession>A0A9W8M643</accession>
<protein>
    <recommendedName>
        <fullName evidence="5">FAS1 domain-containing protein</fullName>
    </recommendedName>
</protein>
<reference evidence="3" key="1">
    <citation type="submission" date="2022-07" db="EMBL/GenBank/DDBJ databases">
        <title>Phylogenomic reconstructions and comparative analyses of Kickxellomycotina fungi.</title>
        <authorList>
            <person name="Reynolds N.K."/>
            <person name="Stajich J.E."/>
            <person name="Barry K."/>
            <person name="Grigoriev I.V."/>
            <person name="Crous P."/>
            <person name="Smith M.E."/>
        </authorList>
    </citation>
    <scope>NUCLEOTIDE SEQUENCE</scope>
    <source>
        <strain evidence="3">RSA 476</strain>
    </source>
</reference>
<evidence type="ECO:0000256" key="2">
    <source>
        <dbReference type="SAM" id="SignalP"/>
    </source>
</evidence>
<dbReference type="EMBL" id="JANBUY010000095">
    <property type="protein sequence ID" value="KAJ2864214.1"/>
    <property type="molecule type" value="Genomic_DNA"/>
</dbReference>
<evidence type="ECO:0000313" key="4">
    <source>
        <dbReference type="Proteomes" id="UP001140074"/>
    </source>
</evidence>
<organism evidence="3 4">
    <name type="scientific">Coemansia aciculifera</name>
    <dbReference type="NCBI Taxonomy" id="417176"/>
    <lineage>
        <taxon>Eukaryota</taxon>
        <taxon>Fungi</taxon>
        <taxon>Fungi incertae sedis</taxon>
        <taxon>Zoopagomycota</taxon>
        <taxon>Kickxellomycotina</taxon>
        <taxon>Kickxellomycetes</taxon>
        <taxon>Kickxellales</taxon>
        <taxon>Kickxellaceae</taxon>
        <taxon>Coemansia</taxon>
    </lineage>
</organism>
<feature type="signal peptide" evidence="2">
    <location>
        <begin position="1"/>
        <end position="16"/>
    </location>
</feature>
<gene>
    <name evidence="3" type="ORF">GGH94_003078</name>
</gene>